<feature type="binding site" evidence="2">
    <location>
        <position position="54"/>
    </location>
    <ligand>
        <name>Fe cation</name>
        <dbReference type="ChEBI" id="CHEBI:24875"/>
    </ligand>
</feature>
<protein>
    <submittedName>
        <fullName evidence="6">RmlC-like cupin</fullName>
    </submittedName>
</protein>
<dbReference type="Pfam" id="PF05726">
    <property type="entry name" value="Pirin_C"/>
    <property type="match status" value="1"/>
</dbReference>
<reference evidence="6 7" key="1">
    <citation type="submission" date="2015-03" db="EMBL/GenBank/DDBJ databases">
        <title>Genomics and transcriptomics of the oil-accumulating basidiomycete yeast T. oleaginosus allow insights into substrate utilization and the diverse evolutionary trajectories of mating systems in fungi.</title>
        <authorList>
            <consortium name="DOE Joint Genome Institute"/>
            <person name="Kourist R."/>
            <person name="Kracht O."/>
            <person name="Bracharz F."/>
            <person name="Lipzen A."/>
            <person name="Nolan M."/>
            <person name="Ohm R."/>
            <person name="Grigoriev I."/>
            <person name="Sun S."/>
            <person name="Heitman J."/>
            <person name="Bruck T."/>
            <person name="Nowrousian M."/>
        </authorList>
    </citation>
    <scope>NUCLEOTIDE SEQUENCE [LARGE SCALE GENOMIC DNA]</scope>
    <source>
        <strain evidence="6 7">IBC0246</strain>
    </source>
</reference>
<dbReference type="InterPro" id="IPR011051">
    <property type="entry name" value="RmlC_Cupin_sf"/>
</dbReference>
<keyword evidence="2" id="KW-0479">Metal-binding</keyword>
<dbReference type="InterPro" id="IPR014710">
    <property type="entry name" value="RmlC-like_jellyroll"/>
</dbReference>
<feature type="domain" description="Pirin C-terminal" evidence="5">
    <location>
        <begin position="133"/>
        <end position="240"/>
    </location>
</feature>
<evidence type="ECO:0000313" key="7">
    <source>
        <dbReference type="Proteomes" id="UP000053611"/>
    </source>
</evidence>
<sequence length="265" mass="29089">MPRETGFPDHPHRGLTTVTNILQGQWAHEDFLGNCGTLQPGEVQWMSAGRGIMHCEMPVHDGPNAVDPVALQLWVDLPAEKKMVPPSYQGLKKEEIPVARPSEGVEIGVISGESHGVVNEKREVALGGTWWLDIKLSKPGAKVWQPIPAGWTAFIYIVEGNLQVHEGAPIDEQNTAILTKNSEENGVLLRLPSGDSRPTRAALFAGPPLDQAVYTRGPFVMTNKKDAYAAVDDFNARRNGFENVEGWRSSIGKGMRIRFPEIGIK</sequence>
<dbReference type="InterPro" id="IPR008778">
    <property type="entry name" value="Pirin_C_dom"/>
</dbReference>
<evidence type="ECO:0000259" key="4">
    <source>
        <dbReference type="Pfam" id="PF02678"/>
    </source>
</evidence>
<feature type="binding site" evidence="2">
    <location>
        <position position="10"/>
    </location>
    <ligand>
        <name>Fe cation</name>
        <dbReference type="ChEBI" id="CHEBI:24875"/>
    </ligand>
</feature>
<dbReference type="AlphaFoldDB" id="A0A0J0XKX7"/>
<dbReference type="InterPro" id="IPR012093">
    <property type="entry name" value="Pirin"/>
</dbReference>
<dbReference type="Pfam" id="PF02678">
    <property type="entry name" value="Pirin"/>
    <property type="match status" value="1"/>
</dbReference>
<dbReference type="PANTHER" id="PTHR13903:SF8">
    <property type="entry name" value="PIRIN"/>
    <property type="match status" value="1"/>
</dbReference>
<dbReference type="PANTHER" id="PTHR13903">
    <property type="entry name" value="PIRIN-RELATED"/>
    <property type="match status" value="1"/>
</dbReference>
<evidence type="ECO:0000256" key="3">
    <source>
        <dbReference type="RuleBase" id="RU003457"/>
    </source>
</evidence>
<evidence type="ECO:0000313" key="6">
    <source>
        <dbReference type="EMBL" id="KLT41793.1"/>
    </source>
</evidence>
<evidence type="ECO:0000256" key="2">
    <source>
        <dbReference type="PIRSR" id="PIRSR006232-1"/>
    </source>
</evidence>
<dbReference type="PIRSF" id="PIRSF006232">
    <property type="entry name" value="Pirin"/>
    <property type="match status" value="1"/>
</dbReference>
<comment type="similarity">
    <text evidence="1 3">Belongs to the pirin family.</text>
</comment>
<dbReference type="STRING" id="879819.A0A0J0XKX7"/>
<evidence type="ECO:0000256" key="1">
    <source>
        <dbReference type="ARBA" id="ARBA00008416"/>
    </source>
</evidence>
<dbReference type="CDD" id="cd02247">
    <property type="entry name" value="cupin_pirin_C"/>
    <property type="match status" value="1"/>
</dbReference>
<dbReference type="RefSeq" id="XP_018278284.1">
    <property type="nucleotide sequence ID" value="XM_018420870.1"/>
</dbReference>
<dbReference type="EMBL" id="KQ087213">
    <property type="protein sequence ID" value="KLT41793.1"/>
    <property type="molecule type" value="Genomic_DNA"/>
</dbReference>
<keyword evidence="2" id="KW-0408">Iron</keyword>
<dbReference type="GO" id="GO:0046872">
    <property type="term" value="F:metal ion binding"/>
    <property type="evidence" value="ECO:0007669"/>
    <property type="project" value="UniProtKB-KW"/>
</dbReference>
<feature type="binding site" evidence="2">
    <location>
        <position position="12"/>
    </location>
    <ligand>
        <name>Fe cation</name>
        <dbReference type="ChEBI" id="CHEBI:24875"/>
    </ligand>
</feature>
<dbReference type="OrthoDB" id="198735at2759"/>
<name>A0A0J0XKX7_9TREE</name>
<feature type="domain" description="Pirin N-terminal" evidence="4">
    <location>
        <begin position="5"/>
        <end position="75"/>
    </location>
</feature>
<proteinExistence type="inferred from homology"/>
<keyword evidence="7" id="KW-1185">Reference proteome</keyword>
<feature type="binding site" evidence="2">
    <location>
        <position position="56"/>
    </location>
    <ligand>
        <name>Fe cation</name>
        <dbReference type="ChEBI" id="CHEBI:24875"/>
    </ligand>
</feature>
<dbReference type="InterPro" id="IPR003829">
    <property type="entry name" value="Pirin_N_dom"/>
</dbReference>
<accession>A0A0J0XKX7</accession>
<comment type="cofactor">
    <cofactor evidence="2">
        <name>Fe cation</name>
        <dbReference type="ChEBI" id="CHEBI:24875"/>
    </cofactor>
    <text evidence="2">Binds 1 Fe cation per subunit.</text>
</comment>
<organism evidence="6 7">
    <name type="scientific">Cutaneotrichosporon oleaginosum</name>
    <dbReference type="NCBI Taxonomy" id="879819"/>
    <lineage>
        <taxon>Eukaryota</taxon>
        <taxon>Fungi</taxon>
        <taxon>Dikarya</taxon>
        <taxon>Basidiomycota</taxon>
        <taxon>Agaricomycotina</taxon>
        <taxon>Tremellomycetes</taxon>
        <taxon>Trichosporonales</taxon>
        <taxon>Trichosporonaceae</taxon>
        <taxon>Cutaneotrichosporon</taxon>
    </lineage>
</organism>
<dbReference type="Proteomes" id="UP000053611">
    <property type="component" value="Unassembled WGS sequence"/>
</dbReference>
<dbReference type="SUPFAM" id="SSF51182">
    <property type="entry name" value="RmlC-like cupins"/>
    <property type="match status" value="1"/>
</dbReference>
<gene>
    <name evidence="6" type="ORF">CC85DRAFT_261554</name>
</gene>
<dbReference type="GeneID" id="28981473"/>
<evidence type="ECO:0000259" key="5">
    <source>
        <dbReference type="Pfam" id="PF05726"/>
    </source>
</evidence>
<dbReference type="Gene3D" id="2.60.120.10">
    <property type="entry name" value="Jelly Rolls"/>
    <property type="match status" value="2"/>
</dbReference>